<comment type="caution">
    <text evidence="1">The sequence shown here is derived from an EMBL/GenBank/DDBJ whole genome shotgun (WGS) entry which is preliminary data.</text>
</comment>
<sequence>MPTALKTKSRDSNTQHVMLGREQMAYARDYAKSNGYTIRSIIECSIVYWLKAQGADVPDVQQEPRTVVQVTRDGGETWDSANVMSKTEGQGTVFVVADDGMTYQREHAECRSPYRWRWPQFLQVEETETKETDNVDATLRGRRSSRRCGYVSPLKGRHRLETILCPSHHLQLHLCLPELLQVRRQTCLTSRACFNMS</sequence>
<dbReference type="EMBL" id="LAZR01057044">
    <property type="protein sequence ID" value="KKK72866.1"/>
    <property type="molecule type" value="Genomic_DNA"/>
</dbReference>
<reference evidence="1" key="1">
    <citation type="journal article" date="2015" name="Nature">
        <title>Complex archaea that bridge the gap between prokaryotes and eukaryotes.</title>
        <authorList>
            <person name="Spang A."/>
            <person name="Saw J.H."/>
            <person name="Jorgensen S.L."/>
            <person name="Zaremba-Niedzwiedzka K."/>
            <person name="Martijn J."/>
            <person name="Lind A.E."/>
            <person name="van Eijk R."/>
            <person name="Schleper C."/>
            <person name="Guy L."/>
            <person name="Ettema T.J."/>
        </authorList>
    </citation>
    <scope>NUCLEOTIDE SEQUENCE</scope>
</reference>
<dbReference type="AlphaFoldDB" id="A0A0F9AL18"/>
<accession>A0A0F9AL18</accession>
<organism evidence="1">
    <name type="scientific">marine sediment metagenome</name>
    <dbReference type="NCBI Taxonomy" id="412755"/>
    <lineage>
        <taxon>unclassified sequences</taxon>
        <taxon>metagenomes</taxon>
        <taxon>ecological metagenomes</taxon>
    </lineage>
</organism>
<evidence type="ECO:0000313" key="1">
    <source>
        <dbReference type="EMBL" id="KKK72866.1"/>
    </source>
</evidence>
<gene>
    <name evidence="1" type="ORF">LCGC14_2899620</name>
</gene>
<protein>
    <submittedName>
        <fullName evidence="1">Uncharacterized protein</fullName>
    </submittedName>
</protein>
<name>A0A0F9AL18_9ZZZZ</name>
<proteinExistence type="predicted"/>
<feature type="non-terminal residue" evidence="1">
    <location>
        <position position="197"/>
    </location>
</feature>